<keyword evidence="1" id="KW-1133">Transmembrane helix</keyword>
<reference evidence="2" key="1">
    <citation type="submission" date="2014-09" db="EMBL/GenBank/DDBJ databases">
        <authorList>
            <person name="Magalhaes I.L.F."/>
            <person name="Oliveira U."/>
            <person name="Santos F.R."/>
            <person name="Vidigal T.H.D.A."/>
            <person name="Brescovit A.D."/>
            <person name="Santos A.J."/>
        </authorList>
    </citation>
    <scope>NUCLEOTIDE SEQUENCE</scope>
    <source>
        <tissue evidence="2">Shoot tissue taken approximately 20 cm above the soil surface</tissue>
    </source>
</reference>
<evidence type="ECO:0000256" key="1">
    <source>
        <dbReference type="SAM" id="Phobius"/>
    </source>
</evidence>
<reference evidence="2" key="2">
    <citation type="journal article" date="2015" name="Data Brief">
        <title>Shoot transcriptome of the giant reed, Arundo donax.</title>
        <authorList>
            <person name="Barrero R.A."/>
            <person name="Guerrero F.D."/>
            <person name="Moolhuijzen P."/>
            <person name="Goolsby J.A."/>
            <person name="Tidwell J."/>
            <person name="Bellgard S.E."/>
            <person name="Bellgard M.I."/>
        </authorList>
    </citation>
    <scope>NUCLEOTIDE SEQUENCE</scope>
    <source>
        <tissue evidence="2">Shoot tissue taken approximately 20 cm above the soil surface</tissue>
    </source>
</reference>
<name>A0A0A9EX78_ARUDO</name>
<feature type="transmembrane region" description="Helical" evidence="1">
    <location>
        <begin position="6"/>
        <end position="26"/>
    </location>
</feature>
<protein>
    <submittedName>
        <fullName evidence="2">Uncharacterized protein</fullName>
    </submittedName>
</protein>
<dbReference type="EMBL" id="GBRH01197288">
    <property type="protein sequence ID" value="JAE00608.1"/>
    <property type="molecule type" value="Transcribed_RNA"/>
</dbReference>
<proteinExistence type="predicted"/>
<evidence type="ECO:0000313" key="2">
    <source>
        <dbReference type="EMBL" id="JAE00608.1"/>
    </source>
</evidence>
<sequence length="98" mass="11647">MLLSLWVHVIWLPLFHCVNLISLLLIPNCTRNIFARTFFSQLTVHTSSMFYILFRWVVFSHCLLPIHLVLFSAHIVKTLFCFTKLTIYTKLVKTDHPW</sequence>
<keyword evidence="1" id="KW-0812">Transmembrane</keyword>
<keyword evidence="1" id="KW-0472">Membrane</keyword>
<organism evidence="2">
    <name type="scientific">Arundo donax</name>
    <name type="common">Giant reed</name>
    <name type="synonym">Donax arundinaceus</name>
    <dbReference type="NCBI Taxonomy" id="35708"/>
    <lineage>
        <taxon>Eukaryota</taxon>
        <taxon>Viridiplantae</taxon>
        <taxon>Streptophyta</taxon>
        <taxon>Embryophyta</taxon>
        <taxon>Tracheophyta</taxon>
        <taxon>Spermatophyta</taxon>
        <taxon>Magnoliopsida</taxon>
        <taxon>Liliopsida</taxon>
        <taxon>Poales</taxon>
        <taxon>Poaceae</taxon>
        <taxon>PACMAD clade</taxon>
        <taxon>Arundinoideae</taxon>
        <taxon>Arundineae</taxon>
        <taxon>Arundo</taxon>
    </lineage>
</organism>
<feature type="transmembrane region" description="Helical" evidence="1">
    <location>
        <begin position="64"/>
        <end position="83"/>
    </location>
</feature>
<accession>A0A0A9EX78</accession>
<dbReference type="AlphaFoldDB" id="A0A0A9EX78"/>